<name>A0A316ZFM7_9BASI</name>
<dbReference type="STRING" id="58919.A0A316ZFM7"/>
<dbReference type="InterPro" id="IPR036361">
    <property type="entry name" value="SAP_dom_sf"/>
</dbReference>
<dbReference type="AlphaFoldDB" id="A0A316ZFM7"/>
<reference evidence="3 4" key="1">
    <citation type="journal article" date="2018" name="Mol. Biol. Evol.">
        <title>Broad Genomic Sampling Reveals a Smut Pathogenic Ancestry of the Fungal Clade Ustilaginomycotina.</title>
        <authorList>
            <person name="Kijpornyongpan T."/>
            <person name="Mondo S.J."/>
            <person name="Barry K."/>
            <person name="Sandor L."/>
            <person name="Lee J."/>
            <person name="Lipzen A."/>
            <person name="Pangilinan J."/>
            <person name="LaButti K."/>
            <person name="Hainaut M."/>
            <person name="Henrissat B."/>
            <person name="Grigoriev I.V."/>
            <person name="Spatafora J.W."/>
            <person name="Aime M.C."/>
        </authorList>
    </citation>
    <scope>NUCLEOTIDE SEQUENCE [LARGE SCALE GENOMIC DNA]</scope>
    <source>
        <strain evidence="3 4">MCA 4186</strain>
    </source>
</reference>
<protein>
    <recommendedName>
        <fullName evidence="2">SAP domain-containing protein</fullName>
    </recommendedName>
</protein>
<dbReference type="InterPro" id="IPR003034">
    <property type="entry name" value="SAP_dom"/>
</dbReference>
<feature type="compositionally biased region" description="Low complexity" evidence="1">
    <location>
        <begin position="340"/>
        <end position="356"/>
    </location>
</feature>
<dbReference type="Proteomes" id="UP000245946">
    <property type="component" value="Unassembled WGS sequence"/>
</dbReference>
<sequence length="434" mass="44003">MLRRMASAPALRAALGASTPAVRAAPARGMVSTVLLSRGSYDSAKSAELKSELKQRGLATSGRRAELIQRLLDNDGRRAAGHGNVPPPLPSSTPAPSSSRSVSSSTTAKARPVARATATNASSGAPPPPTEGAVGVAAPGGGAAGASISQPPNMEPGTVSNTKDAVSDLDLAAPDTNPPGLPPQKNPSPPITFDVKIPYYPEPPLAGPEIPLFTSYLDPSHRAAIDENAPRPYIPRVMAVAGETVSHAAAEVNDVVVEEGDATADGQGKKKEAAPRGVVGDLFAQLKRDLGIEEETAKKVEQKAEEGASSLAAGADAARSALDSAKKGLAEAVKSDDKSGSSSSGSSGSSSSSSSGAAEASGLYVFLGVVGAGWLAGSLGKPSKKAQHKVEDELRKIRAEGAVARAIIDAKDGRQWSDADVADLVARAEAALKK</sequence>
<feature type="compositionally biased region" description="Pro residues" evidence="1">
    <location>
        <begin position="176"/>
        <end position="190"/>
    </location>
</feature>
<dbReference type="PROSITE" id="PS50800">
    <property type="entry name" value="SAP"/>
    <property type="match status" value="1"/>
</dbReference>
<organism evidence="3 4">
    <name type="scientific">Tilletiopsis washingtonensis</name>
    <dbReference type="NCBI Taxonomy" id="58919"/>
    <lineage>
        <taxon>Eukaryota</taxon>
        <taxon>Fungi</taxon>
        <taxon>Dikarya</taxon>
        <taxon>Basidiomycota</taxon>
        <taxon>Ustilaginomycotina</taxon>
        <taxon>Exobasidiomycetes</taxon>
        <taxon>Entylomatales</taxon>
        <taxon>Entylomatales incertae sedis</taxon>
        <taxon>Tilletiopsis</taxon>
    </lineage>
</organism>
<dbReference type="Pfam" id="PF02037">
    <property type="entry name" value="SAP"/>
    <property type="match status" value="1"/>
</dbReference>
<dbReference type="EMBL" id="KZ819287">
    <property type="protein sequence ID" value="PWN99712.1"/>
    <property type="molecule type" value="Genomic_DNA"/>
</dbReference>
<feature type="compositionally biased region" description="Basic and acidic residues" evidence="1">
    <location>
        <begin position="328"/>
        <end position="339"/>
    </location>
</feature>
<dbReference type="SUPFAM" id="SSF68906">
    <property type="entry name" value="SAP domain"/>
    <property type="match status" value="1"/>
</dbReference>
<gene>
    <name evidence="3" type="ORF">FA09DRAFT_359121</name>
</gene>
<evidence type="ECO:0000259" key="2">
    <source>
        <dbReference type="PROSITE" id="PS50800"/>
    </source>
</evidence>
<evidence type="ECO:0000313" key="4">
    <source>
        <dbReference type="Proteomes" id="UP000245946"/>
    </source>
</evidence>
<dbReference type="RefSeq" id="XP_025599991.1">
    <property type="nucleotide sequence ID" value="XM_025745060.1"/>
</dbReference>
<dbReference type="SMART" id="SM00513">
    <property type="entry name" value="SAP"/>
    <property type="match status" value="1"/>
</dbReference>
<feature type="compositionally biased region" description="Polar residues" evidence="1">
    <location>
        <begin position="147"/>
        <end position="164"/>
    </location>
</feature>
<dbReference type="OrthoDB" id="1476984at2759"/>
<evidence type="ECO:0000313" key="3">
    <source>
        <dbReference type="EMBL" id="PWN99712.1"/>
    </source>
</evidence>
<dbReference type="Gene3D" id="1.10.720.30">
    <property type="entry name" value="SAP domain"/>
    <property type="match status" value="1"/>
</dbReference>
<dbReference type="GeneID" id="37272604"/>
<evidence type="ECO:0000256" key="1">
    <source>
        <dbReference type="SAM" id="MobiDB-lite"/>
    </source>
</evidence>
<feature type="region of interest" description="Disordered" evidence="1">
    <location>
        <begin position="75"/>
        <end position="193"/>
    </location>
</feature>
<keyword evidence="4" id="KW-1185">Reference proteome</keyword>
<feature type="domain" description="SAP" evidence="2">
    <location>
        <begin position="41"/>
        <end position="75"/>
    </location>
</feature>
<feature type="region of interest" description="Disordered" evidence="1">
    <location>
        <begin position="328"/>
        <end position="357"/>
    </location>
</feature>
<feature type="compositionally biased region" description="Low complexity" evidence="1">
    <location>
        <begin position="94"/>
        <end position="107"/>
    </location>
</feature>
<proteinExistence type="predicted"/>
<accession>A0A316ZFM7</accession>